<proteinExistence type="predicted"/>
<comment type="caution">
    <text evidence="1">The sequence shown here is derived from an EMBL/GenBank/DDBJ whole genome shotgun (WGS) entry which is preliminary data.</text>
</comment>
<dbReference type="RefSeq" id="WP_337703556.1">
    <property type="nucleotide sequence ID" value="NZ_JBBEGM010000004.1"/>
</dbReference>
<sequence length="65" mass="6813">MHLTIELSEGEAGTLALAAERLGIPVAEFLRFAGTAQARQALRATGHHTTSVIGHRRHAGAITAV</sequence>
<protein>
    <recommendedName>
        <fullName evidence="3">DUF1778 domain-containing protein</fullName>
    </recommendedName>
</protein>
<keyword evidence="2" id="KW-1185">Reference proteome</keyword>
<evidence type="ECO:0008006" key="3">
    <source>
        <dbReference type="Google" id="ProtNLM"/>
    </source>
</evidence>
<dbReference type="Proteomes" id="UP001369736">
    <property type="component" value="Unassembled WGS sequence"/>
</dbReference>
<accession>A0ABU8M5P2</accession>
<reference evidence="1 2" key="1">
    <citation type="submission" date="2024-03" db="EMBL/GenBank/DDBJ databases">
        <title>Actinomycetospora sp. OC33-EN07, a novel actinomycete isolated from wild orchid (Aerides multiflora).</title>
        <authorList>
            <person name="Suriyachadkun C."/>
        </authorList>
    </citation>
    <scope>NUCLEOTIDE SEQUENCE [LARGE SCALE GENOMIC DNA]</scope>
    <source>
        <strain evidence="1 2">OC33-EN07</strain>
    </source>
</reference>
<organism evidence="1 2">
    <name type="scientific">Actinomycetospora flava</name>
    <dbReference type="NCBI Taxonomy" id="3129232"/>
    <lineage>
        <taxon>Bacteria</taxon>
        <taxon>Bacillati</taxon>
        <taxon>Actinomycetota</taxon>
        <taxon>Actinomycetes</taxon>
        <taxon>Pseudonocardiales</taxon>
        <taxon>Pseudonocardiaceae</taxon>
        <taxon>Actinomycetospora</taxon>
    </lineage>
</organism>
<name>A0ABU8M5P2_9PSEU</name>
<dbReference type="EMBL" id="JBBEGM010000004">
    <property type="protein sequence ID" value="MEJ2862184.1"/>
    <property type="molecule type" value="Genomic_DNA"/>
</dbReference>
<evidence type="ECO:0000313" key="2">
    <source>
        <dbReference type="Proteomes" id="UP001369736"/>
    </source>
</evidence>
<gene>
    <name evidence="1" type="ORF">WCD58_13515</name>
</gene>
<evidence type="ECO:0000313" key="1">
    <source>
        <dbReference type="EMBL" id="MEJ2862184.1"/>
    </source>
</evidence>